<accession>A0ABV1KBJ3</accession>
<dbReference type="EMBL" id="JBEDNQ010000006">
    <property type="protein sequence ID" value="MEQ3551846.1"/>
    <property type="molecule type" value="Genomic_DNA"/>
</dbReference>
<organism evidence="2 3">
    <name type="scientific">Pseudonocardia nematodicida</name>
    <dbReference type="NCBI Taxonomy" id="1206997"/>
    <lineage>
        <taxon>Bacteria</taxon>
        <taxon>Bacillati</taxon>
        <taxon>Actinomycetota</taxon>
        <taxon>Actinomycetes</taxon>
        <taxon>Pseudonocardiales</taxon>
        <taxon>Pseudonocardiaceae</taxon>
        <taxon>Pseudonocardia</taxon>
    </lineage>
</organism>
<evidence type="ECO:0000313" key="2">
    <source>
        <dbReference type="EMBL" id="MEQ3551846.1"/>
    </source>
</evidence>
<protein>
    <submittedName>
        <fullName evidence="2">Uncharacterized protein</fullName>
    </submittedName>
</protein>
<dbReference type="RefSeq" id="WP_349298926.1">
    <property type="nucleotide sequence ID" value="NZ_JBEDNQ010000006.1"/>
</dbReference>
<name>A0ABV1KBJ3_9PSEU</name>
<comment type="caution">
    <text evidence="2">The sequence shown here is derived from an EMBL/GenBank/DDBJ whole genome shotgun (WGS) entry which is preliminary data.</text>
</comment>
<evidence type="ECO:0000313" key="3">
    <source>
        <dbReference type="Proteomes" id="UP001494902"/>
    </source>
</evidence>
<keyword evidence="1" id="KW-0812">Transmembrane</keyword>
<feature type="transmembrane region" description="Helical" evidence="1">
    <location>
        <begin position="6"/>
        <end position="30"/>
    </location>
</feature>
<dbReference type="Proteomes" id="UP001494902">
    <property type="component" value="Unassembled WGS sequence"/>
</dbReference>
<gene>
    <name evidence="2" type="ORF">WIS52_15340</name>
</gene>
<proteinExistence type="predicted"/>
<keyword evidence="1" id="KW-1133">Transmembrane helix</keyword>
<sequence>MIEVLANGATVLGGAVALVMLLSVAVLPLLQEWAERGESR</sequence>
<reference evidence="2 3" key="1">
    <citation type="submission" date="2024-03" db="EMBL/GenBank/DDBJ databases">
        <title>Draft genome sequence of Pseudonocardia nematodicida JCM 31783.</title>
        <authorList>
            <person name="Butdee W."/>
            <person name="Duangmal K."/>
        </authorList>
    </citation>
    <scope>NUCLEOTIDE SEQUENCE [LARGE SCALE GENOMIC DNA]</scope>
    <source>
        <strain evidence="2 3">JCM 31783</strain>
    </source>
</reference>
<keyword evidence="1" id="KW-0472">Membrane</keyword>
<evidence type="ECO:0000256" key="1">
    <source>
        <dbReference type="SAM" id="Phobius"/>
    </source>
</evidence>
<keyword evidence="3" id="KW-1185">Reference proteome</keyword>